<name>A0A072TEP3_MEDTR</name>
<proteinExistence type="predicted"/>
<keyword evidence="1" id="KW-0489">Methyltransferase</keyword>
<dbReference type="AlphaFoldDB" id="A0A072TEP3"/>
<reference evidence="1 3" key="1">
    <citation type="journal article" date="2011" name="Nature">
        <title>The Medicago genome provides insight into the evolution of rhizobial symbioses.</title>
        <authorList>
            <person name="Young N.D."/>
            <person name="Debelle F."/>
            <person name="Oldroyd G.E."/>
            <person name="Geurts R."/>
            <person name="Cannon S.B."/>
            <person name="Udvardi M.K."/>
            <person name="Benedito V.A."/>
            <person name="Mayer K.F."/>
            <person name="Gouzy J."/>
            <person name="Schoof H."/>
            <person name="Van de Peer Y."/>
            <person name="Proost S."/>
            <person name="Cook D.R."/>
            <person name="Meyers B.C."/>
            <person name="Spannagl M."/>
            <person name="Cheung F."/>
            <person name="De Mita S."/>
            <person name="Krishnakumar V."/>
            <person name="Gundlach H."/>
            <person name="Zhou S."/>
            <person name="Mudge J."/>
            <person name="Bharti A.K."/>
            <person name="Murray J.D."/>
            <person name="Naoumkina M.A."/>
            <person name="Rosen B."/>
            <person name="Silverstein K.A."/>
            <person name="Tang H."/>
            <person name="Rombauts S."/>
            <person name="Zhao P.X."/>
            <person name="Zhou P."/>
            <person name="Barbe V."/>
            <person name="Bardou P."/>
            <person name="Bechner M."/>
            <person name="Bellec A."/>
            <person name="Berger A."/>
            <person name="Berges H."/>
            <person name="Bidwell S."/>
            <person name="Bisseling T."/>
            <person name="Choisne N."/>
            <person name="Couloux A."/>
            <person name="Denny R."/>
            <person name="Deshpande S."/>
            <person name="Dai X."/>
            <person name="Doyle J.J."/>
            <person name="Dudez A.M."/>
            <person name="Farmer A.D."/>
            <person name="Fouteau S."/>
            <person name="Franken C."/>
            <person name="Gibelin C."/>
            <person name="Gish J."/>
            <person name="Goldstein S."/>
            <person name="Gonzalez A.J."/>
            <person name="Green P.J."/>
            <person name="Hallab A."/>
            <person name="Hartog M."/>
            <person name="Hua A."/>
            <person name="Humphray S.J."/>
            <person name="Jeong D.H."/>
            <person name="Jing Y."/>
            <person name="Jocker A."/>
            <person name="Kenton S.M."/>
            <person name="Kim D.J."/>
            <person name="Klee K."/>
            <person name="Lai H."/>
            <person name="Lang C."/>
            <person name="Lin S."/>
            <person name="Macmil S.L."/>
            <person name="Magdelenat G."/>
            <person name="Matthews L."/>
            <person name="McCorrison J."/>
            <person name="Monaghan E.L."/>
            <person name="Mun J.H."/>
            <person name="Najar F.Z."/>
            <person name="Nicholson C."/>
            <person name="Noirot C."/>
            <person name="O'Bleness M."/>
            <person name="Paule C.R."/>
            <person name="Poulain J."/>
            <person name="Prion F."/>
            <person name="Qin B."/>
            <person name="Qu C."/>
            <person name="Retzel E.F."/>
            <person name="Riddle C."/>
            <person name="Sallet E."/>
            <person name="Samain S."/>
            <person name="Samson N."/>
            <person name="Sanders I."/>
            <person name="Saurat O."/>
            <person name="Scarpelli C."/>
            <person name="Schiex T."/>
            <person name="Segurens B."/>
            <person name="Severin A.J."/>
            <person name="Sherrier D.J."/>
            <person name="Shi R."/>
            <person name="Sims S."/>
            <person name="Singer S.R."/>
            <person name="Sinharoy S."/>
            <person name="Sterck L."/>
            <person name="Viollet A."/>
            <person name="Wang B.B."/>
            <person name="Wang K."/>
            <person name="Wang M."/>
            <person name="Wang X."/>
            <person name="Warfsmann J."/>
            <person name="Weissenbach J."/>
            <person name="White D.D."/>
            <person name="White J.D."/>
            <person name="Wiley G.B."/>
            <person name="Wincker P."/>
            <person name="Xing Y."/>
            <person name="Yang L."/>
            <person name="Yao Z."/>
            <person name="Ying F."/>
            <person name="Zhai J."/>
            <person name="Zhou L."/>
            <person name="Zuber A."/>
            <person name="Denarie J."/>
            <person name="Dixon R.A."/>
            <person name="May G.D."/>
            <person name="Schwartz D.C."/>
            <person name="Rogers J."/>
            <person name="Quetier F."/>
            <person name="Town C.D."/>
            <person name="Roe B.A."/>
        </authorList>
    </citation>
    <scope>NUCLEOTIDE SEQUENCE [LARGE SCALE GENOMIC DNA]</scope>
    <source>
        <strain evidence="1">A17</strain>
        <strain evidence="2 3">cv. Jemalong A17</strain>
    </source>
</reference>
<dbReference type="GO" id="GO:0032259">
    <property type="term" value="P:methylation"/>
    <property type="evidence" value="ECO:0007669"/>
    <property type="project" value="UniProtKB-KW"/>
</dbReference>
<gene>
    <name evidence="1" type="ORF">MTR_0934s0020</name>
</gene>
<evidence type="ECO:0000313" key="1">
    <source>
        <dbReference type="EMBL" id="KEH15493.1"/>
    </source>
</evidence>
<dbReference type="EMBL" id="KL403658">
    <property type="protein sequence ID" value="KEH15493.1"/>
    <property type="molecule type" value="Genomic_DNA"/>
</dbReference>
<accession>A0A072TEP3</accession>
<evidence type="ECO:0000313" key="2">
    <source>
        <dbReference type="EnsemblPlants" id="KEH15493"/>
    </source>
</evidence>
<dbReference type="HOGENOM" id="CLU_070439_0_0_1"/>
<dbReference type="Proteomes" id="UP000002051">
    <property type="component" value="Unassembled WGS sequence"/>
</dbReference>
<keyword evidence="1" id="KW-0808">Transferase</keyword>
<dbReference type="Gene3D" id="3.40.50.150">
    <property type="entry name" value="Vaccinia Virus protein VP39"/>
    <property type="match status" value="1"/>
</dbReference>
<keyword evidence="3" id="KW-1185">Reference proteome</keyword>
<dbReference type="GO" id="GO:0008168">
    <property type="term" value="F:methyltransferase activity"/>
    <property type="evidence" value="ECO:0007669"/>
    <property type="project" value="UniProtKB-KW"/>
</dbReference>
<protein>
    <submittedName>
        <fullName evidence="1">N-6 adenine-specific DNA methylase, putative</fullName>
    </submittedName>
</protein>
<organism evidence="1 3">
    <name type="scientific">Medicago truncatula</name>
    <name type="common">Barrel medic</name>
    <name type="synonym">Medicago tribuloides</name>
    <dbReference type="NCBI Taxonomy" id="3880"/>
    <lineage>
        <taxon>Eukaryota</taxon>
        <taxon>Viridiplantae</taxon>
        <taxon>Streptophyta</taxon>
        <taxon>Embryophyta</taxon>
        <taxon>Tracheophyta</taxon>
        <taxon>Spermatophyta</taxon>
        <taxon>Magnoliopsida</taxon>
        <taxon>eudicotyledons</taxon>
        <taxon>Gunneridae</taxon>
        <taxon>Pentapetalae</taxon>
        <taxon>rosids</taxon>
        <taxon>fabids</taxon>
        <taxon>Fabales</taxon>
        <taxon>Fabaceae</taxon>
        <taxon>Papilionoideae</taxon>
        <taxon>50 kb inversion clade</taxon>
        <taxon>NPAAA clade</taxon>
        <taxon>Hologalegina</taxon>
        <taxon>IRL clade</taxon>
        <taxon>Trifolieae</taxon>
        <taxon>Medicago</taxon>
    </lineage>
</organism>
<dbReference type="EnsemblPlants" id="KEH15493">
    <property type="protein sequence ID" value="KEH15493"/>
    <property type="gene ID" value="MTR_0934s0020"/>
</dbReference>
<dbReference type="SUPFAM" id="SSF53335">
    <property type="entry name" value="S-adenosyl-L-methionine-dependent methyltransferases"/>
    <property type="match status" value="1"/>
</dbReference>
<reference evidence="1 3" key="2">
    <citation type="journal article" date="2014" name="BMC Genomics">
        <title>An improved genome release (version Mt4.0) for the model legume Medicago truncatula.</title>
        <authorList>
            <person name="Tang H."/>
            <person name="Krishnakumar V."/>
            <person name="Bidwell S."/>
            <person name="Rosen B."/>
            <person name="Chan A."/>
            <person name="Zhou S."/>
            <person name="Gentzbittel L."/>
            <person name="Childs K.L."/>
            <person name="Yandell M."/>
            <person name="Gundlach H."/>
            <person name="Mayer K.F."/>
            <person name="Schwartz D.C."/>
            <person name="Town C.D."/>
        </authorList>
    </citation>
    <scope>GENOME REANNOTATION</scope>
    <source>
        <strain evidence="1">A17</strain>
        <strain evidence="2 3">cv. Jemalong A17</strain>
    </source>
</reference>
<reference evidence="2" key="3">
    <citation type="submission" date="2015-06" db="UniProtKB">
        <authorList>
            <consortium name="EnsemblPlants"/>
        </authorList>
    </citation>
    <scope>IDENTIFICATION</scope>
    <source>
        <strain evidence="2">cv. Jemalong A17</strain>
    </source>
</reference>
<sequence>MSEGLGFLNLDAARALAFHEQYSYFNTVVEHNLSGGEKLCSDAKRAFSKANEKLDKYYTKQSVANKCYQVMKRFMLDSGKDMSRCLFIEPSAGSGVFLNAIEESKKGFDIAPTRQSAHNIIKNDFLRGNLLDLLSEKEKRQQLAFIGNPPFGNKSSLAIEFLNRSLGYTNIVGFIVPIQFRKWSVQSKVNKNAILALDMDLEENAFEFLGKDYKLRCCFQVWILDSFAVGVEDLRIQSKPAIKHPDFEMYQFNRTELARKYFDYEWDFAVPRQGFTDYTFKAYSKAECNPKQQWIFFKAKNKKVLARLLKLDFAKLSKKNIGTPGFGKADVIQEYMTKKG</sequence>
<evidence type="ECO:0000313" key="3">
    <source>
        <dbReference type="Proteomes" id="UP000002051"/>
    </source>
</evidence>
<dbReference type="InterPro" id="IPR029063">
    <property type="entry name" value="SAM-dependent_MTases_sf"/>
</dbReference>